<evidence type="ECO:0000313" key="1">
    <source>
        <dbReference type="EMBL" id="MBZ5487400.1"/>
    </source>
</evidence>
<dbReference type="EMBL" id="JABYQT010000004">
    <property type="protein sequence ID" value="MBZ5487400.1"/>
    <property type="molecule type" value="Genomic_DNA"/>
</dbReference>
<keyword evidence="2" id="KW-1185">Reference proteome</keyword>
<gene>
    <name evidence="1" type="ORF">HW452_07665</name>
</gene>
<dbReference type="Proteomes" id="UP001319846">
    <property type="component" value="Unassembled WGS sequence"/>
</dbReference>
<name>A0ACC5VT26_9GAMM</name>
<proteinExistence type="predicted"/>
<protein>
    <submittedName>
        <fullName evidence="1">Glycosyltransferase family 9 protein</fullName>
    </submittedName>
</protein>
<comment type="caution">
    <text evidence="1">The sequence shown here is derived from an EMBL/GenBank/DDBJ whole genome shotgun (WGS) entry which is preliminary data.</text>
</comment>
<sequence>MARWNKMLGRKILERWYDYTPDSWQPDTIRKAVIFTPKAVGDGMAIYPVIRALQARNLEWLCIVASHKSAPAFEALKKEGVEIQTVPRDRDYKAVKELATNLRARHGSIDLCVDATGHATSPGIYFVGKLKARMNLTYSAYNMRAFADFDQPILHETSLPDLWAKLIEKAGLGNSAGHFELPIPDNIDKAVSQWTNSLGSYVLLNLDGSVDYRSISLDKAKSLIDTVYAATGLPLVIPYAPSGEQKAMQLAREFPFVHTFPGQCSLLVSAALVKHATVVFSPDTSIIHIASAYNRPTVGVYVVIDSAWQPQATLHAVIHSTNHVEQGLTPERVAEAFKRVYPSTTEPLG</sequence>
<organism evidence="1 2">
    <name type="scientific">Vreelandella aquamarina</name>
    <dbReference type="NCBI Taxonomy" id="77097"/>
    <lineage>
        <taxon>Bacteria</taxon>
        <taxon>Pseudomonadati</taxon>
        <taxon>Pseudomonadota</taxon>
        <taxon>Gammaproteobacteria</taxon>
        <taxon>Oceanospirillales</taxon>
        <taxon>Halomonadaceae</taxon>
        <taxon>Vreelandella</taxon>
    </lineage>
</organism>
<reference evidence="1" key="1">
    <citation type="submission" date="2020-06" db="EMBL/GenBank/DDBJ databases">
        <title>Whole Genome Sequence of Halomonas aquamarina MB598.</title>
        <authorList>
            <person name="Pervaiz M."/>
            <person name="Fariq A."/>
            <person name="Yasmin A."/>
            <person name="Welch M."/>
        </authorList>
    </citation>
    <scope>NUCLEOTIDE SEQUENCE</scope>
    <source>
        <strain evidence="1">MB598</strain>
    </source>
</reference>
<evidence type="ECO:0000313" key="2">
    <source>
        <dbReference type="Proteomes" id="UP001319846"/>
    </source>
</evidence>
<accession>A0ACC5VT26</accession>